<dbReference type="InterPro" id="IPR000340">
    <property type="entry name" value="Dual-sp_phosphatase_cat-dom"/>
</dbReference>
<dbReference type="PROSITE" id="PS00383">
    <property type="entry name" value="TYR_PHOSPHATASE_1"/>
    <property type="match status" value="1"/>
</dbReference>
<dbReference type="AlphaFoldDB" id="H2B0Y1"/>
<dbReference type="PANTHER" id="PTHR12305">
    <property type="entry name" value="PHOSPHATASE WITH HOMOLOGY TO TENSIN"/>
    <property type="match status" value="1"/>
</dbReference>
<dbReference type="GO" id="GO:0005886">
    <property type="term" value="C:plasma membrane"/>
    <property type="evidence" value="ECO:0007669"/>
    <property type="project" value="TreeGrafter"/>
</dbReference>
<dbReference type="InterPro" id="IPR051281">
    <property type="entry name" value="Dual-spec_lipid-protein_phosph"/>
</dbReference>
<dbReference type="PROSITE" id="PS50056">
    <property type="entry name" value="TYR_PHOSPHATASE_2"/>
    <property type="match status" value="1"/>
</dbReference>
<organism evidence="5 6">
    <name type="scientific">Kazachstania africana (strain ATCC 22294 / BCRC 22015 / CBS 2517 / CECT 1963 / NBRC 1671 / NRRL Y-8276)</name>
    <name type="common">Yeast</name>
    <name type="synonym">Kluyveromyces africanus</name>
    <dbReference type="NCBI Taxonomy" id="1071382"/>
    <lineage>
        <taxon>Eukaryota</taxon>
        <taxon>Fungi</taxon>
        <taxon>Dikarya</taxon>
        <taxon>Ascomycota</taxon>
        <taxon>Saccharomycotina</taxon>
        <taxon>Saccharomycetes</taxon>
        <taxon>Saccharomycetales</taxon>
        <taxon>Saccharomycetaceae</taxon>
        <taxon>Kazachstania</taxon>
    </lineage>
</organism>
<accession>H2B0Y1</accession>
<keyword evidence="6" id="KW-1185">Reference proteome</keyword>
<dbReference type="EMBL" id="HE650830">
    <property type="protein sequence ID" value="CCF60281.1"/>
    <property type="molecule type" value="Genomic_DNA"/>
</dbReference>
<keyword evidence="2" id="KW-0378">Hydrolase</keyword>
<feature type="domain" description="Tyrosine specific protein phosphatases" evidence="3">
    <location>
        <begin position="149"/>
        <end position="205"/>
    </location>
</feature>
<dbReference type="GO" id="GO:0005829">
    <property type="term" value="C:cytosol"/>
    <property type="evidence" value="ECO:0007669"/>
    <property type="project" value="TreeGrafter"/>
</dbReference>
<dbReference type="InterPro" id="IPR016130">
    <property type="entry name" value="Tyr_Pase_AS"/>
</dbReference>
<evidence type="ECO:0000256" key="1">
    <source>
        <dbReference type="ARBA" id="ARBA00013015"/>
    </source>
</evidence>
<dbReference type="GeneID" id="13883931"/>
<reference evidence="5 6" key="1">
    <citation type="journal article" date="2011" name="Proc. Natl. Acad. Sci. U.S.A.">
        <title>Evolutionary erosion of yeast sex chromosomes by mating-type switching accidents.</title>
        <authorList>
            <person name="Gordon J.L."/>
            <person name="Armisen D."/>
            <person name="Proux-Wera E."/>
            <person name="Oheigeartaigh S.S."/>
            <person name="Byrne K.P."/>
            <person name="Wolfe K.H."/>
        </authorList>
    </citation>
    <scope>NUCLEOTIDE SEQUENCE [LARGE SCALE GENOMIC DNA]</scope>
    <source>
        <strain evidence="6">ATCC 22294 / BCRC 22015 / CBS 2517 / CECT 1963 / NBRC 1671 / NRRL Y-8276</strain>
    </source>
</reference>
<evidence type="ECO:0000313" key="6">
    <source>
        <dbReference type="Proteomes" id="UP000005220"/>
    </source>
</evidence>
<dbReference type="SUPFAM" id="SSF52799">
    <property type="entry name" value="(Phosphotyrosine protein) phosphatases II"/>
    <property type="match status" value="1"/>
</dbReference>
<dbReference type="InterPro" id="IPR029023">
    <property type="entry name" value="Tensin_phosphatase"/>
</dbReference>
<dbReference type="Proteomes" id="UP000005220">
    <property type="component" value="Chromosome 10"/>
</dbReference>
<dbReference type="eggNOG" id="KOG2283">
    <property type="taxonomic scope" value="Eukaryota"/>
</dbReference>
<dbReference type="STRING" id="1071382.H2B0Y1"/>
<dbReference type="GO" id="GO:0046856">
    <property type="term" value="P:phosphatidylinositol dephosphorylation"/>
    <property type="evidence" value="ECO:0007669"/>
    <property type="project" value="TreeGrafter"/>
</dbReference>
<dbReference type="GO" id="GO:0016314">
    <property type="term" value="F:phosphatidylinositol-3,4,5-trisphosphate 3-phosphatase activity"/>
    <property type="evidence" value="ECO:0007669"/>
    <property type="project" value="UniProtKB-EC"/>
</dbReference>
<dbReference type="InterPro" id="IPR029021">
    <property type="entry name" value="Prot-tyrosine_phosphatase-like"/>
</dbReference>
<feature type="domain" description="Phosphatase tensin-type" evidence="4">
    <location>
        <begin position="26"/>
        <end position="233"/>
    </location>
</feature>
<dbReference type="OrthoDB" id="16692at2759"/>
<evidence type="ECO:0000259" key="3">
    <source>
        <dbReference type="PROSITE" id="PS50056"/>
    </source>
</evidence>
<dbReference type="GO" id="GO:0030476">
    <property type="term" value="P:ascospore wall assembly"/>
    <property type="evidence" value="ECO:0007669"/>
    <property type="project" value="EnsemblFungi"/>
</dbReference>
<dbReference type="GO" id="GO:0051896">
    <property type="term" value="P:regulation of phosphatidylinositol 3-kinase/protein kinase B signal transduction"/>
    <property type="evidence" value="ECO:0007669"/>
    <property type="project" value="TreeGrafter"/>
</dbReference>
<dbReference type="FunCoup" id="H2B0Y1">
    <property type="interactions" value="57"/>
</dbReference>
<dbReference type="InParanoid" id="H2B0Y1"/>
<sequence>MNRFDDKRPLFAGTFLKSLISSPINKYKNDLGFELDISYILPNLIVCSYPVVKYPKLIYRNNLMDLIEFMNVNHGPKNWKLYNFKVEKSVLDYSDKEFYYLTSKHTNTLDPLNYQTMENVASTVHDFSGKFPKRIGWLDHSSPPFYLLQEIIDDIHRYLMRNDKNVAILHCKMGKGRCGTISVAYMMKYSHYSVEDSCRNFMNSRFKPGVSKGVTIRSQLRYLKYHELFLSLDAAAQKEVLRFNKHRYEILSIHFVSPFFELLPKSYCPKIKFKCYNKNRDGLIEMLNFNINDLLSRNINHSENAIIEYNDDIKLEFGILLIDSKITKIVGKEVVYAKCWLNFYLEFMRFIEKEDSHCEDKRNYQINLSWDKLDGPMGGPYKGIKVFDTVQIVVRKL</sequence>
<evidence type="ECO:0000259" key="4">
    <source>
        <dbReference type="PROSITE" id="PS51181"/>
    </source>
</evidence>
<dbReference type="InterPro" id="IPR000387">
    <property type="entry name" value="Tyr_Pase_dom"/>
</dbReference>
<dbReference type="PANTHER" id="PTHR12305:SF81">
    <property type="entry name" value="PHOSPHATIDYLINOSITOL 3,4,5-TRISPHOSPHATE 3-PHOSPHATASE AND DUAL-SPECIFICITY PROTEIN PHOSPHATASE PTEN"/>
    <property type="match status" value="1"/>
</dbReference>
<dbReference type="RefSeq" id="XP_003959416.1">
    <property type="nucleotide sequence ID" value="XM_003959367.1"/>
</dbReference>
<dbReference type="GO" id="GO:0042995">
    <property type="term" value="C:cell projection"/>
    <property type="evidence" value="ECO:0007669"/>
    <property type="project" value="TreeGrafter"/>
</dbReference>
<dbReference type="GO" id="GO:0004725">
    <property type="term" value="F:protein tyrosine phosphatase activity"/>
    <property type="evidence" value="ECO:0007669"/>
    <property type="project" value="TreeGrafter"/>
</dbReference>
<dbReference type="HOGENOM" id="CLU_020105_4_1_1"/>
<dbReference type="CDD" id="cd14497">
    <property type="entry name" value="PTP_PTEN-like"/>
    <property type="match status" value="1"/>
</dbReference>
<dbReference type="Pfam" id="PF00782">
    <property type="entry name" value="DSPc"/>
    <property type="match status" value="1"/>
</dbReference>
<gene>
    <name evidence="5" type="primary">KAFR0J02170</name>
    <name evidence="5" type="ORF">KAFR_0J02170</name>
</gene>
<dbReference type="EC" id="3.1.3.67" evidence="1"/>
<evidence type="ECO:0000313" key="5">
    <source>
        <dbReference type="EMBL" id="CCF60281.1"/>
    </source>
</evidence>
<dbReference type="KEGG" id="kaf:KAFR_0J02170"/>
<protein>
    <recommendedName>
        <fullName evidence="1">phosphatidylinositol-3,4,5-trisphosphate 3-phosphatase</fullName>
        <ecNumber evidence="1">3.1.3.67</ecNumber>
    </recommendedName>
</protein>
<dbReference type="GO" id="GO:0005634">
    <property type="term" value="C:nucleus"/>
    <property type="evidence" value="ECO:0007669"/>
    <property type="project" value="TreeGrafter"/>
</dbReference>
<dbReference type="Gene3D" id="3.90.190.10">
    <property type="entry name" value="Protein tyrosine phosphatase superfamily"/>
    <property type="match status" value="1"/>
</dbReference>
<dbReference type="GO" id="GO:0043491">
    <property type="term" value="P:phosphatidylinositol 3-kinase/protein kinase B signal transduction"/>
    <property type="evidence" value="ECO:0007669"/>
    <property type="project" value="TreeGrafter"/>
</dbReference>
<dbReference type="PROSITE" id="PS51181">
    <property type="entry name" value="PPASE_TENSIN"/>
    <property type="match status" value="1"/>
</dbReference>
<proteinExistence type="predicted"/>
<evidence type="ECO:0000256" key="2">
    <source>
        <dbReference type="ARBA" id="ARBA00022801"/>
    </source>
</evidence>
<name>H2B0Y1_KAZAF</name>